<reference evidence="1 2" key="1">
    <citation type="submission" date="2024-03" db="EMBL/GenBank/DDBJ databases">
        <title>Pseudoalteromonas qingdaonensis sp. nov., isolated from the intestines of marine benthic organisms.</title>
        <authorList>
            <person name="Lin X."/>
            <person name="Fang S."/>
            <person name="Hu X."/>
        </authorList>
    </citation>
    <scope>NUCLEOTIDE SEQUENCE [LARGE SCALE GENOMIC DNA]</scope>
    <source>
        <strain evidence="1 2">YIC-827</strain>
    </source>
</reference>
<dbReference type="EMBL" id="JBCGCU010000001">
    <property type="protein sequence ID" value="MEM0514045.1"/>
    <property type="molecule type" value="Genomic_DNA"/>
</dbReference>
<dbReference type="InterPro" id="IPR021974">
    <property type="entry name" value="DUF3581"/>
</dbReference>
<proteinExistence type="predicted"/>
<keyword evidence="2" id="KW-1185">Reference proteome</keyword>
<evidence type="ECO:0000313" key="1">
    <source>
        <dbReference type="EMBL" id="MEM0514045.1"/>
    </source>
</evidence>
<name>A0ABU9MS99_9GAMM</name>
<sequence length="233" mass="26244">MLEQYYQDFGTHVCITREQGSRFAKAVADDFNPLHDVEAKKFCVPGDLLFSVVLDKYGINEQMRFTFANMVDEGVKLGMPQGSAQFDIKDGDKCYLSVAREGANSVCKTLTNALIKNYVEFSGKAFPHVVIPLMGKQDVMINPARPMIIYESMSIHMDTLDAHAPELREGEHEFSYEGKRGKIILRFDLIENGAVIGHGEKHMLVSGIRQYCQDTVDELIRGYNEKKAALKPE</sequence>
<protein>
    <submittedName>
        <fullName evidence="1">DUF3581 family protein</fullName>
    </submittedName>
</protein>
<gene>
    <name evidence="1" type="ORF">WCN91_01090</name>
</gene>
<dbReference type="Pfam" id="PF12119">
    <property type="entry name" value="DUF3581"/>
    <property type="match status" value="1"/>
</dbReference>
<comment type="caution">
    <text evidence="1">The sequence shown here is derived from an EMBL/GenBank/DDBJ whole genome shotgun (WGS) entry which is preliminary data.</text>
</comment>
<dbReference type="Proteomes" id="UP001447008">
    <property type="component" value="Unassembled WGS sequence"/>
</dbReference>
<evidence type="ECO:0000313" key="2">
    <source>
        <dbReference type="Proteomes" id="UP001447008"/>
    </source>
</evidence>
<dbReference type="RefSeq" id="WP_342675584.1">
    <property type="nucleotide sequence ID" value="NZ_JBCGCU010000001.1"/>
</dbReference>
<accession>A0ABU9MS99</accession>
<organism evidence="1 2">
    <name type="scientific">Pseudoalteromonas qingdaonensis</name>
    <dbReference type="NCBI Taxonomy" id="3131913"/>
    <lineage>
        <taxon>Bacteria</taxon>
        <taxon>Pseudomonadati</taxon>
        <taxon>Pseudomonadota</taxon>
        <taxon>Gammaproteobacteria</taxon>
        <taxon>Alteromonadales</taxon>
        <taxon>Pseudoalteromonadaceae</taxon>
        <taxon>Pseudoalteromonas</taxon>
    </lineage>
</organism>